<name>A0A4R0KNN1_9ACTN</name>
<accession>A0A4R0KNN1</accession>
<sequence length="97" mass="10673">MARYTSDGFVLLLGQQQSRTPLPWKVVEEVPDVLRGRSLVLIGMTYSTDAVDGTLDAHLKAFLTRATAGWVAVVLEPAGVVEIDRARPARVRLSPNW</sequence>
<dbReference type="AlphaFoldDB" id="A0A4R0KNN1"/>
<gene>
    <name evidence="1" type="ORF">E0H73_16850</name>
</gene>
<evidence type="ECO:0000313" key="1">
    <source>
        <dbReference type="EMBL" id="TCC60934.1"/>
    </source>
</evidence>
<keyword evidence="2" id="KW-1185">Reference proteome</keyword>
<dbReference type="RefSeq" id="WP_131356664.1">
    <property type="nucleotide sequence ID" value="NZ_SJKB01000005.1"/>
</dbReference>
<dbReference type="OrthoDB" id="9850789at2"/>
<proteinExistence type="predicted"/>
<protein>
    <submittedName>
        <fullName evidence="1">Uncharacterized protein</fullName>
    </submittedName>
</protein>
<dbReference type="Proteomes" id="UP000291144">
    <property type="component" value="Unassembled WGS sequence"/>
</dbReference>
<dbReference type="EMBL" id="SJKB01000005">
    <property type="protein sequence ID" value="TCC60934.1"/>
    <property type="molecule type" value="Genomic_DNA"/>
</dbReference>
<evidence type="ECO:0000313" key="2">
    <source>
        <dbReference type="Proteomes" id="UP000291144"/>
    </source>
</evidence>
<comment type="caution">
    <text evidence="1">The sequence shown here is derived from an EMBL/GenBank/DDBJ whole genome shotgun (WGS) entry which is preliminary data.</text>
</comment>
<reference evidence="1 2" key="1">
    <citation type="submission" date="2019-02" db="EMBL/GenBank/DDBJ databases">
        <title>Kribbella capetownensis sp. nov. and Kribbella speibonae sp. nov., isolated from soil.</title>
        <authorList>
            <person name="Curtis S.M."/>
            <person name="Norton I."/>
            <person name="Everest G.J."/>
            <person name="Meyers P.R."/>
        </authorList>
    </citation>
    <scope>NUCLEOTIDE SEQUENCE [LARGE SCALE GENOMIC DNA]</scope>
    <source>
        <strain evidence="1 2">NRRL B-24813</strain>
    </source>
</reference>
<organism evidence="1 2">
    <name type="scientific">Kribbella pittospori</name>
    <dbReference type="NCBI Taxonomy" id="722689"/>
    <lineage>
        <taxon>Bacteria</taxon>
        <taxon>Bacillati</taxon>
        <taxon>Actinomycetota</taxon>
        <taxon>Actinomycetes</taxon>
        <taxon>Propionibacteriales</taxon>
        <taxon>Kribbellaceae</taxon>
        <taxon>Kribbella</taxon>
    </lineage>
</organism>